<protein>
    <recommendedName>
        <fullName evidence="3">TAT (Twin-arginine translocation) pathway signal sequence</fullName>
    </recommendedName>
</protein>
<evidence type="ECO:0008006" key="3">
    <source>
        <dbReference type="Google" id="ProtNLM"/>
    </source>
</evidence>
<sequence>MAHQSQTQANRRKFLSACGIVGIGLAGCTQSHEESRNRKEFTKEYHS</sequence>
<dbReference type="AlphaFoldDB" id="U1NG35"/>
<proteinExistence type="predicted"/>
<dbReference type="EMBL" id="KE356561">
    <property type="protein sequence ID" value="ERG96070.1"/>
    <property type="molecule type" value="Genomic_DNA"/>
</dbReference>
<dbReference type="HOGENOM" id="CLU_3163065_0_0_2"/>
<reference evidence="1 2" key="1">
    <citation type="journal article" date="2013" name="PLoS ONE">
        <title>Assembly-driven community genomics of a hypersaline microbial ecosystem.</title>
        <authorList>
            <person name="Podell S."/>
            <person name="Ugalde J.A."/>
            <person name="Narasingarao P."/>
            <person name="Banfield J.F."/>
            <person name="Heidelberg K.B."/>
            <person name="Allen E.E."/>
        </authorList>
    </citation>
    <scope>NUCLEOTIDE SEQUENCE [LARGE SCALE GENOMIC DNA]</scope>
    <source>
        <strain evidence="2">J07HQW2</strain>
    </source>
</reference>
<evidence type="ECO:0000313" key="1">
    <source>
        <dbReference type="EMBL" id="ERG96070.1"/>
    </source>
</evidence>
<gene>
    <name evidence="1" type="ORF">J07HQW2_02537</name>
</gene>
<name>U1NG35_9EURY</name>
<evidence type="ECO:0000313" key="2">
    <source>
        <dbReference type="Proteomes" id="UP000030710"/>
    </source>
</evidence>
<dbReference type="Proteomes" id="UP000030710">
    <property type="component" value="Unassembled WGS sequence"/>
</dbReference>
<accession>U1NG35</accession>
<organism evidence="1 2">
    <name type="scientific">Haloquadratum walsbyi J07HQW2</name>
    <dbReference type="NCBI Taxonomy" id="1238425"/>
    <lineage>
        <taxon>Archaea</taxon>
        <taxon>Methanobacteriati</taxon>
        <taxon>Methanobacteriota</taxon>
        <taxon>Stenosarchaea group</taxon>
        <taxon>Halobacteria</taxon>
        <taxon>Halobacteriales</taxon>
        <taxon>Haloferacaceae</taxon>
        <taxon>Haloquadratum</taxon>
    </lineage>
</organism>